<accession>A0ABU8RU81</accession>
<keyword evidence="3" id="KW-0804">Transcription</keyword>
<evidence type="ECO:0000256" key="3">
    <source>
        <dbReference type="ARBA" id="ARBA00023163"/>
    </source>
</evidence>
<dbReference type="InterPro" id="IPR001647">
    <property type="entry name" value="HTH_TetR"/>
</dbReference>
<keyword evidence="1" id="KW-0805">Transcription regulation</keyword>
<keyword evidence="2 4" id="KW-0238">DNA-binding</keyword>
<evidence type="ECO:0000259" key="6">
    <source>
        <dbReference type="PROSITE" id="PS50977"/>
    </source>
</evidence>
<name>A0ABU8RU81_9SPHN</name>
<feature type="DNA-binding region" description="H-T-H motif" evidence="4">
    <location>
        <begin position="47"/>
        <end position="66"/>
    </location>
</feature>
<evidence type="ECO:0000256" key="5">
    <source>
        <dbReference type="SAM" id="MobiDB-lite"/>
    </source>
</evidence>
<evidence type="ECO:0000256" key="4">
    <source>
        <dbReference type="PROSITE-ProRule" id="PRU00335"/>
    </source>
</evidence>
<comment type="caution">
    <text evidence="7">The sequence shown here is derived from an EMBL/GenBank/DDBJ whole genome shotgun (WGS) entry which is preliminary data.</text>
</comment>
<gene>
    <name evidence="7" type="ORF">WG901_07825</name>
</gene>
<dbReference type="PRINTS" id="PR00455">
    <property type="entry name" value="HTHTETR"/>
</dbReference>
<dbReference type="PANTHER" id="PTHR30055:SF234">
    <property type="entry name" value="HTH-TYPE TRANSCRIPTIONAL REGULATOR BETI"/>
    <property type="match status" value="1"/>
</dbReference>
<keyword evidence="8" id="KW-1185">Reference proteome</keyword>
<dbReference type="Pfam" id="PF00440">
    <property type="entry name" value="TetR_N"/>
    <property type="match status" value="1"/>
</dbReference>
<protein>
    <submittedName>
        <fullName evidence="7">TetR/AcrR family transcriptional regulator</fullName>
    </submittedName>
</protein>
<dbReference type="PANTHER" id="PTHR30055">
    <property type="entry name" value="HTH-TYPE TRANSCRIPTIONAL REGULATOR RUTR"/>
    <property type="match status" value="1"/>
</dbReference>
<evidence type="ECO:0000256" key="2">
    <source>
        <dbReference type="ARBA" id="ARBA00023125"/>
    </source>
</evidence>
<evidence type="ECO:0000256" key="1">
    <source>
        <dbReference type="ARBA" id="ARBA00023015"/>
    </source>
</evidence>
<dbReference type="RefSeq" id="WP_339586447.1">
    <property type="nucleotide sequence ID" value="NZ_JBBHJZ010000001.1"/>
</dbReference>
<evidence type="ECO:0000313" key="8">
    <source>
        <dbReference type="Proteomes" id="UP001361239"/>
    </source>
</evidence>
<reference evidence="7 8" key="1">
    <citation type="submission" date="2024-03" db="EMBL/GenBank/DDBJ databases">
        <authorList>
            <person name="Jo J.-H."/>
        </authorList>
    </citation>
    <scope>NUCLEOTIDE SEQUENCE [LARGE SCALE GENOMIC DNA]</scope>
    <source>
        <strain evidence="7 8">PS1R-30</strain>
    </source>
</reference>
<organism evidence="7 8">
    <name type="scientific">Novosphingobium anseongense</name>
    <dbReference type="NCBI Taxonomy" id="3133436"/>
    <lineage>
        <taxon>Bacteria</taxon>
        <taxon>Pseudomonadati</taxon>
        <taxon>Pseudomonadota</taxon>
        <taxon>Alphaproteobacteria</taxon>
        <taxon>Sphingomonadales</taxon>
        <taxon>Sphingomonadaceae</taxon>
        <taxon>Novosphingobium</taxon>
    </lineage>
</organism>
<dbReference type="EMBL" id="JBBHJZ010000001">
    <property type="protein sequence ID" value="MEJ5976538.1"/>
    <property type="molecule type" value="Genomic_DNA"/>
</dbReference>
<dbReference type="PROSITE" id="PS50977">
    <property type="entry name" value="HTH_TETR_2"/>
    <property type="match status" value="1"/>
</dbReference>
<dbReference type="SUPFAM" id="SSF46689">
    <property type="entry name" value="Homeodomain-like"/>
    <property type="match status" value="1"/>
</dbReference>
<dbReference type="Gene3D" id="1.10.357.10">
    <property type="entry name" value="Tetracycline Repressor, domain 2"/>
    <property type="match status" value="1"/>
</dbReference>
<proteinExistence type="predicted"/>
<sequence>MAKAQGGKSATLTDQPRRKRRSSEEVADRILDAAAEEFETAGYSGATTAAIARRAEVTEAQIFRFYGSKQELFRAAIFKPLNRHLVAFHEANQVPLGDNTTMREMARRYIGELQDFVEQHSRMFMSLIVASAYSPEATNPVSDMEGLRAYFEQGASVMTSRVGEGASVDPQLMVRVSFVAVLASLMFKDWLFPAGMAKDGDIREAIADFVIDGIMANERRAKASD</sequence>
<feature type="region of interest" description="Disordered" evidence="5">
    <location>
        <begin position="1"/>
        <end position="25"/>
    </location>
</feature>
<dbReference type="InterPro" id="IPR009057">
    <property type="entry name" value="Homeodomain-like_sf"/>
</dbReference>
<dbReference type="Proteomes" id="UP001361239">
    <property type="component" value="Unassembled WGS sequence"/>
</dbReference>
<feature type="domain" description="HTH tetR-type" evidence="6">
    <location>
        <begin position="24"/>
        <end position="84"/>
    </location>
</feature>
<dbReference type="Gene3D" id="1.10.10.60">
    <property type="entry name" value="Homeodomain-like"/>
    <property type="match status" value="1"/>
</dbReference>
<dbReference type="InterPro" id="IPR050109">
    <property type="entry name" value="HTH-type_TetR-like_transc_reg"/>
</dbReference>
<evidence type="ECO:0000313" key="7">
    <source>
        <dbReference type="EMBL" id="MEJ5976538.1"/>
    </source>
</evidence>